<feature type="signal peptide" evidence="1">
    <location>
        <begin position="1"/>
        <end position="20"/>
    </location>
</feature>
<dbReference type="STRING" id="1419482.SAMN05444266_102515"/>
<dbReference type="EMBL" id="FRBL01000002">
    <property type="protein sequence ID" value="SHL22448.1"/>
    <property type="molecule type" value="Genomic_DNA"/>
</dbReference>
<dbReference type="Proteomes" id="UP000184420">
    <property type="component" value="Unassembled WGS sequence"/>
</dbReference>
<protein>
    <recommendedName>
        <fullName evidence="4">DUF4369 domain-containing protein</fullName>
    </recommendedName>
</protein>
<feature type="chain" id="PRO_5012070770" description="DUF4369 domain-containing protein" evidence="1">
    <location>
        <begin position="21"/>
        <end position="244"/>
    </location>
</feature>
<organism evidence="2 3">
    <name type="scientific">Chitinophaga jiangningensis</name>
    <dbReference type="NCBI Taxonomy" id="1419482"/>
    <lineage>
        <taxon>Bacteria</taxon>
        <taxon>Pseudomonadati</taxon>
        <taxon>Bacteroidota</taxon>
        <taxon>Chitinophagia</taxon>
        <taxon>Chitinophagales</taxon>
        <taxon>Chitinophagaceae</taxon>
        <taxon>Chitinophaga</taxon>
    </lineage>
</organism>
<evidence type="ECO:0000313" key="3">
    <source>
        <dbReference type="Proteomes" id="UP000184420"/>
    </source>
</evidence>
<sequence>MKSLAIAFCLLMSFCYGAVAQDSTGYLRTSQYINAIDQLTMGKDMVYNFTTTANTVGTPYLYDGWAYMWLDSLDNKPVQKSVVYEANLDLQKNQLIIKGGDGKAYAPEIFNVQALHFKKGDEMRFFVRAYLNGSMKFVEQLSSAGKYTLLKDVAVVYSKADFVDKGMVQTGKMYNEFRRKYTYYLVQNDKATKVILKRKNILAAFDNDPQAAETAKKFMIANNGFDETVLAQTVNAINMETSTK</sequence>
<evidence type="ECO:0000313" key="2">
    <source>
        <dbReference type="EMBL" id="SHL22448.1"/>
    </source>
</evidence>
<keyword evidence="1" id="KW-0732">Signal</keyword>
<name>A0A1M6YW25_9BACT</name>
<dbReference type="AlphaFoldDB" id="A0A1M6YW25"/>
<gene>
    <name evidence="2" type="ORF">SAMN05444266_102515</name>
</gene>
<proteinExistence type="predicted"/>
<reference evidence="2 3" key="1">
    <citation type="submission" date="2016-11" db="EMBL/GenBank/DDBJ databases">
        <authorList>
            <person name="Jaros S."/>
            <person name="Januszkiewicz K."/>
            <person name="Wedrychowicz H."/>
        </authorList>
    </citation>
    <scope>NUCLEOTIDE SEQUENCE [LARGE SCALE GENOMIC DNA]</scope>
    <source>
        <strain evidence="2 3">DSM 27406</strain>
    </source>
</reference>
<dbReference type="OrthoDB" id="662141at2"/>
<dbReference type="RefSeq" id="WP_143159856.1">
    <property type="nucleotide sequence ID" value="NZ_FRBL01000002.1"/>
</dbReference>
<evidence type="ECO:0008006" key="4">
    <source>
        <dbReference type="Google" id="ProtNLM"/>
    </source>
</evidence>
<evidence type="ECO:0000256" key="1">
    <source>
        <dbReference type="SAM" id="SignalP"/>
    </source>
</evidence>
<keyword evidence="3" id="KW-1185">Reference proteome</keyword>
<accession>A0A1M6YW25</accession>